<dbReference type="EMBL" id="WWCW01000043">
    <property type="protein sequence ID" value="MYM88325.1"/>
    <property type="molecule type" value="Genomic_DNA"/>
</dbReference>
<evidence type="ECO:0008006" key="5">
    <source>
        <dbReference type="Google" id="ProtNLM"/>
    </source>
</evidence>
<feature type="signal peptide" evidence="2">
    <location>
        <begin position="1"/>
        <end position="20"/>
    </location>
</feature>
<accession>A0A845G4J5</accession>
<organism evidence="3 4">
    <name type="scientific">Duganella vulcania</name>
    <dbReference type="NCBI Taxonomy" id="2692166"/>
    <lineage>
        <taxon>Bacteria</taxon>
        <taxon>Pseudomonadati</taxon>
        <taxon>Pseudomonadota</taxon>
        <taxon>Betaproteobacteria</taxon>
        <taxon>Burkholderiales</taxon>
        <taxon>Oxalobacteraceae</taxon>
        <taxon>Telluria group</taxon>
        <taxon>Duganella</taxon>
    </lineage>
</organism>
<dbReference type="RefSeq" id="WP_161097376.1">
    <property type="nucleotide sequence ID" value="NZ_WWCW01000043.1"/>
</dbReference>
<gene>
    <name evidence="3" type="ORF">GTP91_14205</name>
</gene>
<evidence type="ECO:0000313" key="4">
    <source>
        <dbReference type="Proteomes" id="UP000470302"/>
    </source>
</evidence>
<comment type="caution">
    <text evidence="3">The sequence shown here is derived from an EMBL/GenBank/DDBJ whole genome shotgun (WGS) entry which is preliminary data.</text>
</comment>
<feature type="chain" id="PRO_5032867175" description="Pilus assembly protein" evidence="2">
    <location>
        <begin position="21"/>
        <end position="92"/>
    </location>
</feature>
<proteinExistence type="predicted"/>
<keyword evidence="2" id="KW-0732">Signal</keyword>
<evidence type="ECO:0000256" key="2">
    <source>
        <dbReference type="SAM" id="SignalP"/>
    </source>
</evidence>
<name>A0A845G4J5_9BURK</name>
<protein>
    <recommendedName>
        <fullName evidence="5">Pilus assembly protein</fullName>
    </recommendedName>
</protein>
<dbReference type="PROSITE" id="PS51257">
    <property type="entry name" value="PROKAR_LIPOPROTEIN"/>
    <property type="match status" value="1"/>
</dbReference>
<sequence>MRHLLSLPLACMLASCALQLTPTTPRWDRDFGIVTRVTLAQQAVDADAGRNRDPAAGMNGRAAHAAYERYQKANSEPPAQPSAFTIGVSGTK</sequence>
<feature type="region of interest" description="Disordered" evidence="1">
    <location>
        <begin position="70"/>
        <end position="92"/>
    </location>
</feature>
<evidence type="ECO:0000256" key="1">
    <source>
        <dbReference type="SAM" id="MobiDB-lite"/>
    </source>
</evidence>
<dbReference type="Proteomes" id="UP000470302">
    <property type="component" value="Unassembled WGS sequence"/>
</dbReference>
<evidence type="ECO:0000313" key="3">
    <source>
        <dbReference type="EMBL" id="MYM88325.1"/>
    </source>
</evidence>
<reference evidence="3 4" key="1">
    <citation type="submission" date="2020-01" db="EMBL/GenBank/DDBJ databases">
        <title>Novel species isolated from a subtropical stream in China.</title>
        <authorList>
            <person name="Lu H."/>
        </authorList>
    </citation>
    <scope>NUCLEOTIDE SEQUENCE [LARGE SCALE GENOMIC DNA]</scope>
    <source>
        <strain evidence="3 4">FT82W</strain>
    </source>
</reference>
<dbReference type="AlphaFoldDB" id="A0A845G4J5"/>